<dbReference type="Gene3D" id="1.10.3720.10">
    <property type="entry name" value="MetI-like"/>
    <property type="match status" value="1"/>
</dbReference>
<evidence type="ECO:0000256" key="4">
    <source>
        <dbReference type="ARBA" id="ARBA00022519"/>
    </source>
</evidence>
<keyword evidence="3" id="KW-1003">Cell membrane</keyword>
<evidence type="ECO:0000256" key="7">
    <source>
        <dbReference type="ARBA" id="ARBA00023136"/>
    </source>
</evidence>
<feature type="transmembrane region" description="Helical" evidence="8">
    <location>
        <begin position="201"/>
        <end position="218"/>
    </location>
</feature>
<dbReference type="PANTHER" id="PTHR43357:SF4">
    <property type="entry name" value="INNER MEMBRANE ABC TRANSPORTER PERMEASE PROTEIN YDCV"/>
    <property type="match status" value="1"/>
</dbReference>
<keyword evidence="7 8" id="KW-0472">Membrane</keyword>
<feature type="transmembrane region" description="Helical" evidence="8">
    <location>
        <begin position="250"/>
        <end position="273"/>
    </location>
</feature>
<accession>A0A849I5Y1</accession>
<evidence type="ECO:0000256" key="5">
    <source>
        <dbReference type="ARBA" id="ARBA00022692"/>
    </source>
</evidence>
<feature type="transmembrane region" description="Helical" evidence="8">
    <location>
        <begin position="23"/>
        <end position="44"/>
    </location>
</feature>
<dbReference type="GO" id="GO:0005886">
    <property type="term" value="C:plasma membrane"/>
    <property type="evidence" value="ECO:0007669"/>
    <property type="project" value="UniProtKB-SubCell"/>
</dbReference>
<dbReference type="PROSITE" id="PS50928">
    <property type="entry name" value="ABC_TM1"/>
    <property type="match status" value="1"/>
</dbReference>
<dbReference type="PANTHER" id="PTHR43357">
    <property type="entry name" value="INNER MEMBRANE ABC TRANSPORTER PERMEASE PROTEIN YDCV"/>
    <property type="match status" value="1"/>
</dbReference>
<protein>
    <submittedName>
        <fullName evidence="10">ABC transporter permease</fullName>
    </submittedName>
</protein>
<keyword evidence="2 8" id="KW-0813">Transport</keyword>
<evidence type="ECO:0000313" key="10">
    <source>
        <dbReference type="EMBL" id="NNM75266.1"/>
    </source>
</evidence>
<dbReference type="InterPro" id="IPR000515">
    <property type="entry name" value="MetI-like"/>
</dbReference>
<dbReference type="InterPro" id="IPR035906">
    <property type="entry name" value="MetI-like_sf"/>
</dbReference>
<evidence type="ECO:0000256" key="2">
    <source>
        <dbReference type="ARBA" id="ARBA00022448"/>
    </source>
</evidence>
<keyword evidence="6 8" id="KW-1133">Transmembrane helix</keyword>
<dbReference type="EMBL" id="JABEPP010000008">
    <property type="protein sequence ID" value="NNM75266.1"/>
    <property type="molecule type" value="Genomic_DNA"/>
</dbReference>
<evidence type="ECO:0000256" key="8">
    <source>
        <dbReference type="RuleBase" id="RU363032"/>
    </source>
</evidence>
<name>A0A849I5Y1_9HYPH</name>
<feature type="domain" description="ABC transmembrane type-1" evidence="9">
    <location>
        <begin position="81"/>
        <end position="269"/>
    </location>
</feature>
<dbReference type="Pfam" id="PF00528">
    <property type="entry name" value="BPD_transp_1"/>
    <property type="match status" value="1"/>
</dbReference>
<keyword evidence="5 8" id="KW-0812">Transmembrane</keyword>
<keyword evidence="4" id="KW-0997">Cell inner membrane</keyword>
<feature type="transmembrane region" description="Helical" evidence="8">
    <location>
        <begin position="147"/>
        <end position="165"/>
    </location>
</feature>
<evidence type="ECO:0000256" key="1">
    <source>
        <dbReference type="ARBA" id="ARBA00004429"/>
    </source>
</evidence>
<comment type="similarity">
    <text evidence="8">Belongs to the binding-protein-dependent transport system permease family.</text>
</comment>
<feature type="transmembrane region" description="Helical" evidence="8">
    <location>
        <begin position="113"/>
        <end position="140"/>
    </location>
</feature>
<reference evidence="10 11" key="1">
    <citation type="submission" date="2020-04" db="EMBL/GenBank/DDBJ databases">
        <title>Enterovirga sp. isolate from soil.</title>
        <authorList>
            <person name="Chea S."/>
            <person name="Kim D.-U."/>
        </authorList>
    </citation>
    <scope>NUCLEOTIDE SEQUENCE [LARGE SCALE GENOMIC DNA]</scope>
    <source>
        <strain evidence="10 11">DB1703</strain>
    </source>
</reference>
<organism evidence="10 11">
    <name type="scientific">Enterovirga aerilata</name>
    <dbReference type="NCBI Taxonomy" id="2730920"/>
    <lineage>
        <taxon>Bacteria</taxon>
        <taxon>Pseudomonadati</taxon>
        <taxon>Pseudomonadota</taxon>
        <taxon>Alphaproteobacteria</taxon>
        <taxon>Hyphomicrobiales</taxon>
        <taxon>Methylobacteriaceae</taxon>
        <taxon>Enterovirga</taxon>
    </lineage>
</organism>
<evidence type="ECO:0000259" key="9">
    <source>
        <dbReference type="PROSITE" id="PS50928"/>
    </source>
</evidence>
<dbReference type="RefSeq" id="WP_171220775.1">
    <property type="nucleotide sequence ID" value="NZ_JABEPP010000008.1"/>
</dbReference>
<feature type="transmembrane region" description="Helical" evidence="8">
    <location>
        <begin position="81"/>
        <end position="107"/>
    </location>
</feature>
<dbReference type="Proteomes" id="UP000564885">
    <property type="component" value="Unassembled WGS sequence"/>
</dbReference>
<gene>
    <name evidence="10" type="ORF">HJG44_23180</name>
</gene>
<dbReference type="GO" id="GO:0055085">
    <property type="term" value="P:transmembrane transport"/>
    <property type="evidence" value="ECO:0007669"/>
    <property type="project" value="InterPro"/>
</dbReference>
<comment type="subcellular location">
    <subcellularLocation>
        <location evidence="1">Cell inner membrane</location>
        <topology evidence="1">Multi-pass membrane protein</topology>
    </subcellularLocation>
    <subcellularLocation>
        <location evidence="8">Cell membrane</location>
        <topology evidence="8">Multi-pass membrane protein</topology>
    </subcellularLocation>
</comment>
<evidence type="ECO:0000313" key="11">
    <source>
        <dbReference type="Proteomes" id="UP000564885"/>
    </source>
</evidence>
<dbReference type="AlphaFoldDB" id="A0A849I5Y1"/>
<proteinExistence type="inferred from homology"/>
<comment type="caution">
    <text evidence="10">The sequence shown here is derived from an EMBL/GenBank/DDBJ whole genome shotgun (WGS) entry which is preliminary data.</text>
</comment>
<sequence>MIEQATATVAAPPLRRRARRNHAAWALGLYVVLFLVFLLLPIAAVVWVSFSSATFIVFPLPGYSLRWYARILEYKPFIDSLIVSIQVAVGSAVLGAGLGVPAALWVARSRSATAAAVANLLLAPISVPAIVLGFSLLYLLSAMGLGISFTALLITHTVVAIPYVARTALAVYRSLPPDFEEAAAVLGASRWQTLRHVTLPLIRPGIFAGALFAILISLDNLPLSFFFGSSSTNTLPVIMLSYMQNQFDPSIAAISTVQMLIAVATLLVVNALYGIEKFTAA</sequence>
<evidence type="ECO:0000256" key="6">
    <source>
        <dbReference type="ARBA" id="ARBA00022989"/>
    </source>
</evidence>
<evidence type="ECO:0000256" key="3">
    <source>
        <dbReference type="ARBA" id="ARBA00022475"/>
    </source>
</evidence>
<dbReference type="SUPFAM" id="SSF161098">
    <property type="entry name" value="MetI-like"/>
    <property type="match status" value="1"/>
</dbReference>
<keyword evidence="11" id="KW-1185">Reference proteome</keyword>
<dbReference type="CDD" id="cd06261">
    <property type="entry name" value="TM_PBP2"/>
    <property type="match status" value="1"/>
</dbReference>